<gene>
    <name evidence="2" type="ORF">BKX93_05415</name>
</gene>
<name>A0A1D9LE24_9NEIS</name>
<dbReference type="SUPFAM" id="SSF56235">
    <property type="entry name" value="N-terminal nucleophile aminohydrolases (Ntn hydrolases)"/>
    <property type="match status" value="1"/>
</dbReference>
<sequence>MCQLLGMNCNTPTDILFSFEGFHRRGGLTDHHADGWGIAFFENKGCRVFLDDKPSVESPVADLVRRYPIKSENVIAHIRKATQGEINLANTHPFMREMWGQYWIFAHNGNLESFNPGPGEHYRPVGTTDSERAFCHLMEKLRVKWAEPPEEGALFEEVARLAAEISASGVFNFMLSNGQSLFVHCSTHLHYIIRRAPFNTAHLVDDDVSVDFATVTTPRDQVAMIATQPLTDNERWTPLSPGELILFRDGAPRLIHKPAG</sequence>
<dbReference type="GeneID" id="68840642"/>
<reference evidence="2 3" key="1">
    <citation type="submission" date="2016-10" db="EMBL/GenBank/DDBJ databases">
        <title>Chromobacterium muskegensis sp. nov., an insecticidal bacterium isolated from Sphagnum bogs.</title>
        <authorList>
            <person name="Sparks M.E."/>
            <person name="Blackburn M.B."/>
            <person name="Gundersen-Rindal D.E."/>
            <person name="Mitchell A."/>
            <person name="Farrar R."/>
            <person name="Kuhar D."/>
        </authorList>
    </citation>
    <scope>NUCLEOTIDE SEQUENCE [LARGE SCALE GENOMIC DNA]</scope>
    <source>
        <strain evidence="2 3">21-1</strain>
    </source>
</reference>
<dbReference type="RefSeq" id="WP_046156577.1">
    <property type="nucleotide sequence ID" value="NZ_CP017707.1"/>
</dbReference>
<accession>A0A1D9LE24</accession>
<protein>
    <submittedName>
        <fullName evidence="2">Class II glutamine amidotransferase</fullName>
    </submittedName>
</protein>
<dbReference type="PANTHER" id="PTHR42824">
    <property type="entry name" value="GLUTAMINE AMIDOTRANSFERASE"/>
    <property type="match status" value="1"/>
</dbReference>
<dbReference type="KEGG" id="cvc:BKX93_05415"/>
<dbReference type="CDD" id="cd01908">
    <property type="entry name" value="YafJ"/>
    <property type="match status" value="1"/>
</dbReference>
<proteinExistence type="predicted"/>
<evidence type="ECO:0000313" key="2">
    <source>
        <dbReference type="EMBL" id="AOZ49490.1"/>
    </source>
</evidence>
<evidence type="ECO:0000313" key="3">
    <source>
        <dbReference type="Proteomes" id="UP000178776"/>
    </source>
</evidence>
<dbReference type="GO" id="GO:0016740">
    <property type="term" value="F:transferase activity"/>
    <property type="evidence" value="ECO:0007669"/>
    <property type="project" value="UniProtKB-KW"/>
</dbReference>
<dbReference type="AlphaFoldDB" id="A0A1D9LE24"/>
<dbReference type="EMBL" id="CP017707">
    <property type="protein sequence ID" value="AOZ49490.1"/>
    <property type="molecule type" value="Genomic_DNA"/>
</dbReference>
<dbReference type="Proteomes" id="UP000178776">
    <property type="component" value="Chromosome"/>
</dbReference>
<dbReference type="PROSITE" id="PS51278">
    <property type="entry name" value="GATASE_TYPE_2"/>
    <property type="match status" value="1"/>
</dbReference>
<organism evidence="2 3">
    <name type="scientific">Chromobacterium vaccinii</name>
    <dbReference type="NCBI Taxonomy" id="1108595"/>
    <lineage>
        <taxon>Bacteria</taxon>
        <taxon>Pseudomonadati</taxon>
        <taxon>Pseudomonadota</taxon>
        <taxon>Betaproteobacteria</taxon>
        <taxon>Neisseriales</taxon>
        <taxon>Chromobacteriaceae</taxon>
        <taxon>Chromobacterium</taxon>
    </lineage>
</organism>
<evidence type="ECO:0000256" key="1">
    <source>
        <dbReference type="ARBA" id="ARBA00022962"/>
    </source>
</evidence>
<dbReference type="InterPro" id="IPR026869">
    <property type="entry name" value="EgtC-like"/>
</dbReference>
<dbReference type="InterPro" id="IPR029055">
    <property type="entry name" value="Ntn_hydrolases_N"/>
</dbReference>
<keyword evidence="2" id="KW-0808">Transferase</keyword>
<dbReference type="STRING" id="1108595.BKX93_05415"/>
<dbReference type="InterPro" id="IPR017932">
    <property type="entry name" value="GATase_2_dom"/>
</dbReference>
<dbReference type="PANTHER" id="PTHR42824:SF1">
    <property type="entry name" value="GLUTAMINE AMIDOTRANSFERASE YAFJ-RELATED"/>
    <property type="match status" value="1"/>
</dbReference>
<dbReference type="Pfam" id="PF13230">
    <property type="entry name" value="GATase_4"/>
    <property type="match status" value="1"/>
</dbReference>
<keyword evidence="1 2" id="KW-0315">Glutamine amidotransferase</keyword>
<dbReference type="Gene3D" id="3.60.20.10">
    <property type="entry name" value="Glutamine Phosphoribosylpyrophosphate, subunit 1, domain 1"/>
    <property type="match status" value="1"/>
</dbReference>